<proteinExistence type="predicted"/>
<reference evidence="1 2" key="1">
    <citation type="submission" date="2019-01" db="EMBL/GenBank/DDBJ databases">
        <title>Litorilituus lipolytica sp. nov., isolated from intertidal sand of the Yellow Sea in China.</title>
        <authorList>
            <person name="Liu A."/>
        </authorList>
    </citation>
    <scope>NUCLEOTIDE SEQUENCE [LARGE SCALE GENOMIC DNA]</scope>
    <source>
        <strain evidence="1 2">RZ04</strain>
    </source>
</reference>
<protein>
    <submittedName>
        <fullName evidence="1">Type III effector</fullName>
    </submittedName>
</protein>
<sequence length="118" mass="13327">MNSESTVQQLIIKLSQQPESVQFKDVMEVIKSHYNYAGSAFTNGDLINEKGMNEGSCKIFYFAKLLNLSEQQTLACFGEYYRKDVLENPEGKDHGNIRNFMKTGWAGISFTSQALAEN</sequence>
<gene>
    <name evidence="1" type="ORF">EPA86_07760</name>
</gene>
<keyword evidence="2" id="KW-1185">Reference proteome</keyword>
<dbReference type="InterPro" id="IPR014984">
    <property type="entry name" value="HopJ"/>
</dbReference>
<organism evidence="1 2">
    <name type="scientific">Litorilituus lipolyticus</name>
    <dbReference type="NCBI Taxonomy" id="2491017"/>
    <lineage>
        <taxon>Bacteria</taxon>
        <taxon>Pseudomonadati</taxon>
        <taxon>Pseudomonadota</taxon>
        <taxon>Gammaproteobacteria</taxon>
        <taxon>Alteromonadales</taxon>
        <taxon>Colwelliaceae</taxon>
        <taxon>Litorilituus</taxon>
    </lineage>
</organism>
<accession>A0A502L058</accession>
<evidence type="ECO:0000313" key="1">
    <source>
        <dbReference type="EMBL" id="TPH15855.1"/>
    </source>
</evidence>
<dbReference type="Pfam" id="PF08888">
    <property type="entry name" value="HopJ"/>
    <property type="match status" value="1"/>
</dbReference>
<dbReference type="Proteomes" id="UP000315303">
    <property type="component" value="Unassembled WGS sequence"/>
</dbReference>
<dbReference type="OrthoDB" id="9790826at2"/>
<dbReference type="Gene3D" id="3.20.160.10">
    <property type="entry name" value="vpa0580 domain like"/>
    <property type="match status" value="1"/>
</dbReference>
<name>A0A502L058_9GAMM</name>
<dbReference type="EMBL" id="SAWY01000018">
    <property type="protein sequence ID" value="TPH15855.1"/>
    <property type="molecule type" value="Genomic_DNA"/>
</dbReference>
<comment type="caution">
    <text evidence="1">The sequence shown here is derived from an EMBL/GenBank/DDBJ whole genome shotgun (WGS) entry which is preliminary data.</text>
</comment>
<evidence type="ECO:0000313" key="2">
    <source>
        <dbReference type="Proteomes" id="UP000315303"/>
    </source>
</evidence>
<dbReference type="AlphaFoldDB" id="A0A502L058"/>
<dbReference type="InterPro" id="IPR038604">
    <property type="entry name" value="HopJ_sf"/>
</dbReference>
<dbReference type="RefSeq" id="WP_140602865.1">
    <property type="nucleotide sequence ID" value="NZ_SAWY01000018.1"/>
</dbReference>